<dbReference type="InterPro" id="IPR028098">
    <property type="entry name" value="Glyco_trans_4-like_N"/>
</dbReference>
<dbReference type="Gene3D" id="3.40.50.2000">
    <property type="entry name" value="Glycogen Phosphorylase B"/>
    <property type="match status" value="2"/>
</dbReference>
<reference evidence="2 3" key="1">
    <citation type="submission" date="2020-08" db="EMBL/GenBank/DDBJ databases">
        <title>A Genomic Blueprint of the Chicken Gut Microbiome.</title>
        <authorList>
            <person name="Gilroy R."/>
            <person name="Ravi A."/>
            <person name="Getino M."/>
            <person name="Pursley I."/>
            <person name="Horton D.L."/>
            <person name="Alikhan N.-F."/>
            <person name="Baker D."/>
            <person name="Gharbi K."/>
            <person name="Hall N."/>
            <person name="Watson M."/>
            <person name="Adriaenssens E.M."/>
            <person name="Foster-Nyarko E."/>
            <person name="Jarju S."/>
            <person name="Secka A."/>
            <person name="Antonio M."/>
            <person name="Oren A."/>
            <person name="Chaudhuri R."/>
            <person name="La Ragione R.M."/>
            <person name="Hildebrand F."/>
            <person name="Pallen M.J."/>
        </authorList>
    </citation>
    <scope>NUCLEOTIDE SEQUENCE [LARGE SCALE GENOMIC DNA]</scope>
    <source>
        <strain evidence="2 3">Sa2BVA3</strain>
    </source>
</reference>
<accession>A0ABR8UJX4</accession>
<evidence type="ECO:0000259" key="1">
    <source>
        <dbReference type="Pfam" id="PF13439"/>
    </source>
</evidence>
<dbReference type="CDD" id="cd03811">
    <property type="entry name" value="GT4_GT28_WabH-like"/>
    <property type="match status" value="1"/>
</dbReference>
<evidence type="ECO:0000313" key="3">
    <source>
        <dbReference type="Proteomes" id="UP000647183"/>
    </source>
</evidence>
<feature type="domain" description="Glycosyltransferase subfamily 4-like N-terminal" evidence="1">
    <location>
        <begin position="3"/>
        <end position="152"/>
    </location>
</feature>
<keyword evidence="3" id="KW-1185">Reference proteome</keyword>
<name>A0ABR8UJX4_9GAMM</name>
<evidence type="ECO:0000313" key="2">
    <source>
        <dbReference type="EMBL" id="MBD7988322.1"/>
    </source>
</evidence>
<proteinExistence type="predicted"/>
<protein>
    <submittedName>
        <fullName evidence="2">Glycosyltransferase</fullName>
    </submittedName>
</protein>
<gene>
    <name evidence="2" type="ORF">H9645_09810</name>
</gene>
<dbReference type="Proteomes" id="UP000647183">
    <property type="component" value="Unassembled WGS sequence"/>
</dbReference>
<dbReference type="EMBL" id="JACSQJ010000005">
    <property type="protein sequence ID" value="MBD7988322.1"/>
    <property type="molecule type" value="Genomic_DNA"/>
</dbReference>
<dbReference type="SUPFAM" id="SSF53756">
    <property type="entry name" value="UDP-Glycosyltransferase/glycogen phosphorylase"/>
    <property type="match status" value="1"/>
</dbReference>
<dbReference type="PANTHER" id="PTHR12526">
    <property type="entry name" value="GLYCOSYLTRANSFERASE"/>
    <property type="match status" value="1"/>
</dbReference>
<dbReference type="Pfam" id="PF13439">
    <property type="entry name" value="Glyco_transf_4"/>
    <property type="match status" value="1"/>
</dbReference>
<dbReference type="Pfam" id="PF13692">
    <property type="entry name" value="Glyco_trans_1_4"/>
    <property type="match status" value="1"/>
</dbReference>
<sequence length="352" mass="37810">MLLAAEWLRLGFSVNFVLRQRRGALLDQLPQGAGVVDLRARRVRNAVPALASYLRSNPPDVLLVAMWPLTTAAVLAGWLARYRGRLVVSDHSPLSLAYAGRGWWHRLFLRSSIRLAYARADVRIAVTSGVADDLATLSGLDRRLFRVIHNPVAGEGAGSRNLELPALLRPRCGPVILTVGTLKKVKRQDLIISAFARIKPSFNATLCIVGDGPERNRLVSQAASAGLGGRVVFPGHVSDPAPWYAHADVFVLASSYEGFGNVLVEAMAHGLAIVSTDCPVGPREVLAGGRYGRLVPIDDAGALANAIEEVLEAPPDPGPGREWARTFAPDAVSMHYVSAMINTNLQLAGEDS</sequence>
<comment type="caution">
    <text evidence="2">The sequence shown here is derived from an EMBL/GenBank/DDBJ whole genome shotgun (WGS) entry which is preliminary data.</text>
</comment>
<organism evidence="2 3">
    <name type="scientific">Luteimonas colneyensis</name>
    <dbReference type="NCBI Taxonomy" id="2762230"/>
    <lineage>
        <taxon>Bacteria</taxon>
        <taxon>Pseudomonadati</taxon>
        <taxon>Pseudomonadota</taxon>
        <taxon>Gammaproteobacteria</taxon>
        <taxon>Lysobacterales</taxon>
        <taxon>Lysobacteraceae</taxon>
        <taxon>Luteimonas</taxon>
    </lineage>
</organism>